<evidence type="ECO:0000313" key="8">
    <source>
        <dbReference type="Proteomes" id="UP000440732"/>
    </source>
</evidence>
<evidence type="ECO:0000313" key="2">
    <source>
        <dbReference type="EMBL" id="KAE8922683.1"/>
    </source>
</evidence>
<dbReference type="Proteomes" id="UP000429523">
    <property type="component" value="Unassembled WGS sequence"/>
</dbReference>
<dbReference type="Proteomes" id="UP000440732">
    <property type="component" value="Unassembled WGS sequence"/>
</dbReference>
<dbReference type="EMBL" id="QXFZ01001367">
    <property type="protein sequence ID" value="KAE9091796.1"/>
    <property type="molecule type" value="Genomic_DNA"/>
</dbReference>
<feature type="region of interest" description="Disordered" evidence="1">
    <location>
        <begin position="15"/>
        <end position="91"/>
    </location>
</feature>
<organism evidence="3 8">
    <name type="scientific">Phytophthora fragariae</name>
    <dbReference type="NCBI Taxonomy" id="53985"/>
    <lineage>
        <taxon>Eukaryota</taxon>
        <taxon>Sar</taxon>
        <taxon>Stramenopiles</taxon>
        <taxon>Oomycota</taxon>
        <taxon>Peronosporomycetes</taxon>
        <taxon>Peronosporales</taxon>
        <taxon>Peronosporaceae</taxon>
        <taxon>Phytophthora</taxon>
    </lineage>
</organism>
<evidence type="ECO:0000313" key="3">
    <source>
        <dbReference type="EMBL" id="KAE9087071.1"/>
    </source>
</evidence>
<feature type="compositionally biased region" description="Basic and acidic residues" evidence="1">
    <location>
        <begin position="53"/>
        <end position="62"/>
    </location>
</feature>
<evidence type="ECO:0000313" key="9">
    <source>
        <dbReference type="Proteomes" id="UP000441208"/>
    </source>
</evidence>
<comment type="caution">
    <text evidence="3">The sequence shown here is derived from an EMBL/GenBank/DDBJ whole genome shotgun (WGS) entry which is preliminary data.</text>
</comment>
<reference evidence="6 7" key="1">
    <citation type="submission" date="2018-08" db="EMBL/GenBank/DDBJ databases">
        <title>Genomic investigation of the strawberry pathogen Phytophthora fragariae indicates pathogenicity is determined by transcriptional variation in three key races.</title>
        <authorList>
            <person name="Adams T.M."/>
            <person name="Armitage A.D."/>
            <person name="Sobczyk M.K."/>
            <person name="Bates H.J."/>
            <person name="Dunwell J.M."/>
            <person name="Nellist C.F."/>
            <person name="Harrison R.J."/>
        </authorList>
    </citation>
    <scope>NUCLEOTIDE SEQUENCE [LARGE SCALE GENOMIC DNA]</scope>
    <source>
        <strain evidence="5 7">A4</strain>
        <strain evidence="3 8">NOV-5</strain>
        <strain evidence="4 9">NOV-71</strain>
        <strain evidence="2 6">NOV-9</strain>
    </source>
</reference>
<evidence type="ECO:0000313" key="4">
    <source>
        <dbReference type="EMBL" id="KAE9091796.1"/>
    </source>
</evidence>
<feature type="compositionally biased region" description="Basic and acidic residues" evidence="1">
    <location>
        <begin position="71"/>
        <end position="84"/>
    </location>
</feature>
<accession>A0A6A3R4S2</accession>
<dbReference type="Proteomes" id="UP000437068">
    <property type="component" value="Unassembled WGS sequence"/>
</dbReference>
<protein>
    <submittedName>
        <fullName evidence="3">Uncharacterized protein</fullName>
    </submittedName>
</protein>
<dbReference type="EMBL" id="QXGA01003138">
    <property type="protein sequence ID" value="KAE9087071.1"/>
    <property type="molecule type" value="Genomic_DNA"/>
</dbReference>
<proteinExistence type="predicted"/>
<name>A0A6A3R4S2_9STRA</name>
<sequence>MSPKTVVAVERARVLEASTSRRDDPPPVAQEPQVITNTGVDEEVPPELLQPENRQHLADRSRQTASQALGTKRDRETHAPRTREQLLALRY</sequence>
<dbReference type="Proteomes" id="UP000441208">
    <property type="component" value="Unassembled WGS sequence"/>
</dbReference>
<gene>
    <name evidence="5" type="ORF">PF001_g25705</name>
    <name evidence="3" type="ORF">PF006_g25887</name>
    <name evidence="4" type="ORF">PF007_g18749</name>
    <name evidence="2" type="ORF">PF009_g27053</name>
</gene>
<dbReference type="AlphaFoldDB" id="A0A6A3R4S2"/>
<dbReference type="EMBL" id="QXGE01003062">
    <property type="protein sequence ID" value="KAE9277329.1"/>
    <property type="molecule type" value="Genomic_DNA"/>
</dbReference>
<dbReference type="EMBL" id="QXGF01003006">
    <property type="protein sequence ID" value="KAE8922683.1"/>
    <property type="molecule type" value="Genomic_DNA"/>
</dbReference>
<evidence type="ECO:0000313" key="6">
    <source>
        <dbReference type="Proteomes" id="UP000429523"/>
    </source>
</evidence>
<evidence type="ECO:0000256" key="1">
    <source>
        <dbReference type="SAM" id="MobiDB-lite"/>
    </source>
</evidence>
<evidence type="ECO:0000313" key="7">
    <source>
        <dbReference type="Proteomes" id="UP000437068"/>
    </source>
</evidence>
<feature type="compositionally biased region" description="Basic and acidic residues" evidence="1">
    <location>
        <begin position="15"/>
        <end position="25"/>
    </location>
</feature>
<evidence type="ECO:0000313" key="5">
    <source>
        <dbReference type="EMBL" id="KAE9277329.1"/>
    </source>
</evidence>